<evidence type="ECO:0000313" key="4">
    <source>
        <dbReference type="EMBL" id="QLY34172.1"/>
    </source>
</evidence>
<evidence type="ECO:0000256" key="1">
    <source>
        <dbReference type="ARBA" id="ARBA00022722"/>
    </source>
</evidence>
<keyword evidence="1" id="KW-0540">Nuclease</keyword>
<feature type="compositionally biased region" description="Low complexity" evidence="3">
    <location>
        <begin position="18"/>
        <end position="38"/>
    </location>
</feature>
<dbReference type="AlphaFoldDB" id="A0A7D6VDY4"/>
<dbReference type="Pfam" id="PF00545">
    <property type="entry name" value="Ribonuclease"/>
    <property type="match status" value="1"/>
</dbReference>
<dbReference type="InterPro" id="IPR016191">
    <property type="entry name" value="Ribonuclease/ribotoxin"/>
</dbReference>
<evidence type="ECO:0000256" key="3">
    <source>
        <dbReference type="SAM" id="MobiDB-lite"/>
    </source>
</evidence>
<dbReference type="SUPFAM" id="SSF53933">
    <property type="entry name" value="Microbial ribonucleases"/>
    <property type="match status" value="1"/>
</dbReference>
<proteinExistence type="predicted"/>
<dbReference type="Gene3D" id="3.10.450.30">
    <property type="entry name" value="Microbial ribonucleases"/>
    <property type="match status" value="1"/>
</dbReference>
<gene>
    <name evidence="4" type="ORF">H0264_06765</name>
</gene>
<dbReference type="KEGG" id="nhu:H0264_06765"/>
<keyword evidence="2" id="KW-0378">Hydrolase</keyword>
<name>A0A7D6VDY4_9NOCA</name>
<sequence>MLVVAVLVSRGGGDTAKDTTSTRAAATSTAAVATTVPKPGTPNPDNPGRADQSTTAAPSRAPGVPDRAYATLAEIDAGRWPDSAGAPGTQGGETWNNRERRLPSTDSAGKRITYQEWDVNPKKRGQTRDAERIVTGSDGTAWYTADHYKTFTRMR</sequence>
<keyword evidence="5" id="KW-1185">Reference proteome</keyword>
<feature type="region of interest" description="Disordered" evidence="3">
    <location>
        <begin position="8"/>
        <end position="65"/>
    </location>
</feature>
<evidence type="ECO:0000313" key="5">
    <source>
        <dbReference type="Proteomes" id="UP000515512"/>
    </source>
</evidence>
<feature type="region of interest" description="Disordered" evidence="3">
    <location>
        <begin position="77"/>
        <end position="128"/>
    </location>
</feature>
<dbReference type="GO" id="GO:0016787">
    <property type="term" value="F:hydrolase activity"/>
    <property type="evidence" value="ECO:0007669"/>
    <property type="project" value="UniProtKB-KW"/>
</dbReference>
<dbReference type="Proteomes" id="UP000515512">
    <property type="component" value="Chromosome"/>
</dbReference>
<dbReference type="InterPro" id="IPR000026">
    <property type="entry name" value="N1-like"/>
</dbReference>
<accession>A0A7D6VDY4</accession>
<dbReference type="EMBL" id="CP059399">
    <property type="protein sequence ID" value="QLY34172.1"/>
    <property type="molecule type" value="Genomic_DNA"/>
</dbReference>
<organism evidence="4 5">
    <name type="scientific">Nocardia huaxiensis</name>
    <dbReference type="NCBI Taxonomy" id="2755382"/>
    <lineage>
        <taxon>Bacteria</taxon>
        <taxon>Bacillati</taxon>
        <taxon>Actinomycetota</taxon>
        <taxon>Actinomycetes</taxon>
        <taxon>Mycobacteriales</taxon>
        <taxon>Nocardiaceae</taxon>
        <taxon>Nocardia</taxon>
    </lineage>
</organism>
<dbReference type="GO" id="GO:0003723">
    <property type="term" value="F:RNA binding"/>
    <property type="evidence" value="ECO:0007669"/>
    <property type="project" value="InterPro"/>
</dbReference>
<dbReference type="GO" id="GO:0004521">
    <property type="term" value="F:RNA endonuclease activity"/>
    <property type="evidence" value="ECO:0007669"/>
    <property type="project" value="InterPro"/>
</dbReference>
<protein>
    <submittedName>
        <fullName evidence="4">Ribonuclease</fullName>
    </submittedName>
</protein>
<evidence type="ECO:0000256" key="2">
    <source>
        <dbReference type="ARBA" id="ARBA00022801"/>
    </source>
</evidence>
<reference evidence="4 5" key="1">
    <citation type="submission" date="2020-07" db="EMBL/GenBank/DDBJ databases">
        <authorList>
            <person name="Zhuang K."/>
            <person name="Ran Y."/>
        </authorList>
    </citation>
    <scope>NUCLEOTIDE SEQUENCE [LARGE SCALE GENOMIC DNA]</scope>
    <source>
        <strain evidence="4 5">WCH-YHL-001</strain>
    </source>
</reference>